<sequence length="177" mass="18938">MTAFASALLFVPPTLAGEPAPFGARAGLDIAAVSALAWAPDARLVYIENDEALDGQGAAARWGYLFFSPHLDKARAYSVRDGKIAVADTLDMKLETRPLASDWIDSGVALAAAERVGRSFCQQHGGRLSTMFLMRGPFQDGDPDETTWTFVYASANAPSLFVVVDAAQGKVRRTSRG</sequence>
<evidence type="ECO:0000313" key="1">
    <source>
        <dbReference type="EMBL" id="TMQ67217.1"/>
    </source>
</evidence>
<evidence type="ECO:0000313" key="2">
    <source>
        <dbReference type="Proteomes" id="UP000316609"/>
    </source>
</evidence>
<proteinExistence type="predicted"/>
<dbReference type="EMBL" id="VBOY01000046">
    <property type="protein sequence ID" value="TMQ67217.1"/>
    <property type="molecule type" value="Genomic_DNA"/>
</dbReference>
<accession>A0A538TUC0</accession>
<evidence type="ECO:0008006" key="3">
    <source>
        <dbReference type="Google" id="ProtNLM"/>
    </source>
</evidence>
<name>A0A538TUC0_UNCEI</name>
<dbReference type="AlphaFoldDB" id="A0A538TUC0"/>
<protein>
    <recommendedName>
        <fullName evidence="3">PepSY domain-containing protein</fullName>
    </recommendedName>
</protein>
<comment type="caution">
    <text evidence="1">The sequence shown here is derived from an EMBL/GenBank/DDBJ whole genome shotgun (WGS) entry which is preliminary data.</text>
</comment>
<gene>
    <name evidence="1" type="ORF">E6K78_05425</name>
</gene>
<reference evidence="1 2" key="1">
    <citation type="journal article" date="2019" name="Nat. Microbiol.">
        <title>Mediterranean grassland soil C-N compound turnover is dependent on rainfall and depth, and is mediated by genomically divergent microorganisms.</title>
        <authorList>
            <person name="Diamond S."/>
            <person name="Andeer P.F."/>
            <person name="Li Z."/>
            <person name="Crits-Christoph A."/>
            <person name="Burstein D."/>
            <person name="Anantharaman K."/>
            <person name="Lane K.R."/>
            <person name="Thomas B.C."/>
            <person name="Pan C."/>
            <person name="Northen T.R."/>
            <person name="Banfield J.F."/>
        </authorList>
    </citation>
    <scope>NUCLEOTIDE SEQUENCE [LARGE SCALE GENOMIC DNA]</scope>
    <source>
        <strain evidence="1">WS_8</strain>
    </source>
</reference>
<organism evidence="1 2">
    <name type="scientific">Eiseniibacteriota bacterium</name>
    <dbReference type="NCBI Taxonomy" id="2212470"/>
    <lineage>
        <taxon>Bacteria</taxon>
        <taxon>Candidatus Eiseniibacteriota</taxon>
    </lineage>
</organism>
<dbReference type="Proteomes" id="UP000316609">
    <property type="component" value="Unassembled WGS sequence"/>
</dbReference>